<dbReference type="OrthoDB" id="410198at2759"/>
<proteinExistence type="predicted"/>
<dbReference type="SUPFAM" id="SSF55729">
    <property type="entry name" value="Acyl-CoA N-acyltransferases (Nat)"/>
    <property type="match status" value="1"/>
</dbReference>
<evidence type="ECO:0000313" key="2">
    <source>
        <dbReference type="Proteomes" id="UP000249363"/>
    </source>
</evidence>
<keyword evidence="2" id="KW-1185">Reference proteome</keyword>
<gene>
    <name evidence="1" type="ORF">BHQ10_005060</name>
</gene>
<dbReference type="STRING" id="1196081.A0A364KZT0"/>
<evidence type="ECO:0000313" key="1">
    <source>
        <dbReference type="EMBL" id="RAO69048.1"/>
    </source>
</evidence>
<dbReference type="AlphaFoldDB" id="A0A364KZT0"/>
<dbReference type="PANTHER" id="PTHR42791">
    <property type="entry name" value="GNAT FAMILY ACETYLTRANSFERASE"/>
    <property type="match status" value="1"/>
</dbReference>
<accession>A0A364KZT0</accession>
<dbReference type="Proteomes" id="UP000249363">
    <property type="component" value="Unassembled WGS sequence"/>
</dbReference>
<name>A0A364KZT0_TALAM</name>
<sequence>MEYKVEVAQDADMAELVAVLFDGFERPYQGILRNFFPIFNNDREACLLAGIESQRKEYKNSDSELIWLKVTYHANDEDTKGTIVGGAKWYFYQRNPFVPKAGSDHDPTTEEAVWFPEGPGRTFATAVMHGIDKPRMTMAQGPHASDTQARISIVLNIAFTVLEHRRKGVANLFLNWGLNRADELGLEAWLDASEHGKPVYEKLGFLSYKLNKVSPVMPASYTADQKAEWEKLEKEILPVEAMVMWRPVKGTFIEGETIKPWDR</sequence>
<reference evidence="1 2" key="1">
    <citation type="journal article" date="2017" name="Biotechnol. Biofuels">
        <title>Differential beta-glucosidase expression as a function of carbon source availability in Talaromyces amestolkiae: a genomic and proteomic approach.</title>
        <authorList>
            <person name="de Eugenio L.I."/>
            <person name="Mendez-Liter J.A."/>
            <person name="Nieto-Dominguez M."/>
            <person name="Alonso L."/>
            <person name="Gil-Munoz J."/>
            <person name="Barriuso J."/>
            <person name="Prieto A."/>
            <person name="Martinez M.J."/>
        </authorList>
    </citation>
    <scope>NUCLEOTIDE SEQUENCE [LARGE SCALE GENOMIC DNA]</scope>
    <source>
        <strain evidence="1 2">CIB</strain>
    </source>
</reference>
<dbReference type="EMBL" id="MIKG01000009">
    <property type="protein sequence ID" value="RAO69048.1"/>
    <property type="molecule type" value="Genomic_DNA"/>
</dbReference>
<evidence type="ECO:0008006" key="3">
    <source>
        <dbReference type="Google" id="ProtNLM"/>
    </source>
</evidence>
<dbReference type="InterPro" id="IPR016181">
    <property type="entry name" value="Acyl_CoA_acyltransferase"/>
</dbReference>
<protein>
    <recommendedName>
        <fullName evidence="3">N-acetyltransferase domain-containing protein</fullName>
    </recommendedName>
</protein>
<dbReference type="Gene3D" id="3.40.630.30">
    <property type="match status" value="1"/>
</dbReference>
<dbReference type="PANTHER" id="PTHR42791:SF5">
    <property type="entry name" value="HYPOTHETICAL ACETYLTRANSFERASE (EUROFUNG)"/>
    <property type="match status" value="1"/>
</dbReference>
<organism evidence="1 2">
    <name type="scientific">Talaromyces amestolkiae</name>
    <dbReference type="NCBI Taxonomy" id="1196081"/>
    <lineage>
        <taxon>Eukaryota</taxon>
        <taxon>Fungi</taxon>
        <taxon>Dikarya</taxon>
        <taxon>Ascomycota</taxon>
        <taxon>Pezizomycotina</taxon>
        <taxon>Eurotiomycetes</taxon>
        <taxon>Eurotiomycetidae</taxon>
        <taxon>Eurotiales</taxon>
        <taxon>Trichocomaceae</taxon>
        <taxon>Talaromyces</taxon>
        <taxon>Talaromyces sect. Talaromyces</taxon>
    </lineage>
</organism>
<dbReference type="GeneID" id="63794276"/>
<dbReference type="InterPro" id="IPR052523">
    <property type="entry name" value="Trichothecene_AcTrans"/>
</dbReference>
<dbReference type="RefSeq" id="XP_040733564.1">
    <property type="nucleotide sequence ID" value="XM_040877495.1"/>
</dbReference>
<comment type="caution">
    <text evidence="1">The sequence shown here is derived from an EMBL/GenBank/DDBJ whole genome shotgun (WGS) entry which is preliminary data.</text>
</comment>